<dbReference type="Gene3D" id="3.30.497.10">
    <property type="entry name" value="Antithrombin, subunit I, domain 2"/>
    <property type="match status" value="1"/>
</dbReference>
<protein>
    <recommendedName>
        <fullName evidence="1">Serpin domain-containing protein</fullName>
    </recommendedName>
</protein>
<comment type="caution">
    <text evidence="2">The sequence shown here is derived from an EMBL/GenBank/DDBJ whole genome shotgun (WGS) entry which is preliminary data.</text>
</comment>
<dbReference type="OrthoDB" id="671595at2759"/>
<dbReference type="EMBL" id="JAFDVH010000014">
    <property type="protein sequence ID" value="KAG7465297.1"/>
    <property type="molecule type" value="Genomic_DNA"/>
</dbReference>
<dbReference type="SUPFAM" id="SSF56574">
    <property type="entry name" value="Serpins"/>
    <property type="match status" value="1"/>
</dbReference>
<evidence type="ECO:0000313" key="2">
    <source>
        <dbReference type="EMBL" id="KAG7465297.1"/>
    </source>
</evidence>
<evidence type="ECO:0000259" key="1">
    <source>
        <dbReference type="Pfam" id="PF00079"/>
    </source>
</evidence>
<dbReference type="InterPro" id="IPR023796">
    <property type="entry name" value="Serpin_dom"/>
</dbReference>
<dbReference type="InterPro" id="IPR042178">
    <property type="entry name" value="Serpin_sf_1"/>
</dbReference>
<feature type="domain" description="Serpin" evidence="1">
    <location>
        <begin position="4"/>
        <end position="90"/>
    </location>
</feature>
<evidence type="ECO:0000313" key="3">
    <source>
        <dbReference type="Proteomes" id="UP001046870"/>
    </source>
</evidence>
<dbReference type="Proteomes" id="UP001046870">
    <property type="component" value="Chromosome 14"/>
</dbReference>
<gene>
    <name evidence="2" type="ORF">MATL_G00174870</name>
</gene>
<keyword evidence="3" id="KW-1185">Reference proteome</keyword>
<proteinExistence type="predicted"/>
<dbReference type="InterPro" id="IPR042185">
    <property type="entry name" value="Serpin_sf_2"/>
</dbReference>
<dbReference type="Pfam" id="PF00079">
    <property type="entry name" value="Serpin"/>
    <property type="match status" value="1"/>
</dbReference>
<dbReference type="AlphaFoldDB" id="A0A9D3PRT7"/>
<reference evidence="2" key="1">
    <citation type="submission" date="2021-01" db="EMBL/GenBank/DDBJ databases">
        <authorList>
            <person name="Zahm M."/>
            <person name="Roques C."/>
            <person name="Cabau C."/>
            <person name="Klopp C."/>
            <person name="Donnadieu C."/>
            <person name="Jouanno E."/>
            <person name="Lampietro C."/>
            <person name="Louis A."/>
            <person name="Herpin A."/>
            <person name="Echchiki A."/>
            <person name="Berthelot C."/>
            <person name="Parey E."/>
            <person name="Roest-Crollius H."/>
            <person name="Braasch I."/>
            <person name="Postlethwait J."/>
            <person name="Bobe J."/>
            <person name="Montfort J."/>
            <person name="Bouchez O."/>
            <person name="Begum T."/>
            <person name="Mejri S."/>
            <person name="Adams A."/>
            <person name="Chen W.-J."/>
            <person name="Guiguen Y."/>
        </authorList>
    </citation>
    <scope>NUCLEOTIDE SEQUENCE</scope>
    <source>
        <strain evidence="2">YG-15Mar2019-1</strain>
        <tissue evidence="2">Brain</tissue>
    </source>
</reference>
<organism evidence="2 3">
    <name type="scientific">Megalops atlanticus</name>
    <name type="common">Tarpon</name>
    <name type="synonym">Clupea gigantea</name>
    <dbReference type="NCBI Taxonomy" id="7932"/>
    <lineage>
        <taxon>Eukaryota</taxon>
        <taxon>Metazoa</taxon>
        <taxon>Chordata</taxon>
        <taxon>Craniata</taxon>
        <taxon>Vertebrata</taxon>
        <taxon>Euteleostomi</taxon>
        <taxon>Actinopterygii</taxon>
        <taxon>Neopterygii</taxon>
        <taxon>Teleostei</taxon>
        <taxon>Elopiformes</taxon>
        <taxon>Megalopidae</taxon>
        <taxon>Megalops</taxon>
    </lineage>
</organism>
<accession>A0A9D3PRT7</accession>
<name>A0A9D3PRT7_MEGAT</name>
<dbReference type="InterPro" id="IPR036186">
    <property type="entry name" value="Serpin_sf"/>
</dbReference>
<dbReference type="Gene3D" id="2.30.39.10">
    <property type="entry name" value="Alpha-1-antitrypsin, domain 1"/>
    <property type="match status" value="1"/>
</dbReference>
<sequence>MEEKHLSTLGLTDAWDEKKADFSGVMGKVAGQGKLHLAGVLHWATLELTPWGGGEPDEEKVGKTKLFYADHSFIVLVKDNVSGALLLLGALDQTEGAALHDEL</sequence>